<accession>A0A543KHI7</accession>
<sequence>MATLRARLDRLEGKRGAAGAGPCVILICDALTGEPGGALLMGGGGLTREAGESAEAFTARATAGA</sequence>
<keyword evidence="2" id="KW-1185">Reference proteome</keyword>
<dbReference type="OrthoDB" id="7875305at2"/>
<dbReference type="AlphaFoldDB" id="A0A543KHI7"/>
<protein>
    <submittedName>
        <fullName evidence="1">Uncharacterized protein</fullName>
    </submittedName>
</protein>
<dbReference type="EMBL" id="VFPT01000001">
    <property type="protein sequence ID" value="TQM94548.1"/>
    <property type="molecule type" value="Genomic_DNA"/>
</dbReference>
<proteinExistence type="predicted"/>
<evidence type="ECO:0000313" key="2">
    <source>
        <dbReference type="Proteomes" id="UP000320582"/>
    </source>
</evidence>
<evidence type="ECO:0000313" key="1">
    <source>
        <dbReference type="EMBL" id="TQM94548.1"/>
    </source>
</evidence>
<reference evidence="1 2" key="1">
    <citation type="submission" date="2019-06" db="EMBL/GenBank/DDBJ databases">
        <title>Genomic Encyclopedia of Archaeal and Bacterial Type Strains, Phase II (KMG-II): from individual species to whole genera.</title>
        <authorList>
            <person name="Goeker M."/>
        </authorList>
    </citation>
    <scope>NUCLEOTIDE SEQUENCE [LARGE SCALE GENOMIC DNA]</scope>
    <source>
        <strain evidence="1 2">DSM 18423</strain>
    </source>
</reference>
<dbReference type="Proteomes" id="UP000320582">
    <property type="component" value="Unassembled WGS sequence"/>
</dbReference>
<dbReference type="RefSeq" id="WP_142083330.1">
    <property type="nucleotide sequence ID" value="NZ_VFPT01000001.1"/>
</dbReference>
<organism evidence="1 2">
    <name type="scientific">Roseinatronobacter monicus</name>
    <dbReference type="NCBI Taxonomy" id="393481"/>
    <lineage>
        <taxon>Bacteria</taxon>
        <taxon>Pseudomonadati</taxon>
        <taxon>Pseudomonadota</taxon>
        <taxon>Alphaproteobacteria</taxon>
        <taxon>Rhodobacterales</taxon>
        <taxon>Paracoccaceae</taxon>
        <taxon>Roseinatronobacter</taxon>
    </lineage>
</organism>
<comment type="caution">
    <text evidence="1">The sequence shown here is derived from an EMBL/GenBank/DDBJ whole genome shotgun (WGS) entry which is preliminary data.</text>
</comment>
<name>A0A543KHI7_9RHOB</name>
<gene>
    <name evidence="1" type="ORF">BD293_3229</name>
</gene>